<dbReference type="PIRSF" id="PIRSF000126">
    <property type="entry name" value="11-beta-HSD1"/>
    <property type="match status" value="1"/>
</dbReference>
<dbReference type="KEGG" id="halc:EY643_04320"/>
<dbReference type="Proteomes" id="UP000326287">
    <property type="component" value="Chromosome"/>
</dbReference>
<dbReference type="PANTHER" id="PTHR44196">
    <property type="entry name" value="DEHYDROGENASE/REDUCTASE SDR FAMILY MEMBER 7B"/>
    <property type="match status" value="1"/>
</dbReference>
<protein>
    <submittedName>
        <fullName evidence="5">SDR family NAD(P)-dependent oxidoreductase</fullName>
    </submittedName>
</protein>
<evidence type="ECO:0000313" key="6">
    <source>
        <dbReference type="Proteomes" id="UP000326287"/>
    </source>
</evidence>
<accession>A0A5P9NIZ4</accession>
<dbReference type="CDD" id="cd05233">
    <property type="entry name" value="SDR_c"/>
    <property type="match status" value="1"/>
</dbReference>
<dbReference type="InterPro" id="IPR020904">
    <property type="entry name" value="Sc_DH/Rdtase_CS"/>
</dbReference>
<dbReference type="PROSITE" id="PS00061">
    <property type="entry name" value="ADH_SHORT"/>
    <property type="match status" value="1"/>
</dbReference>
<organism evidence="5 6">
    <name type="scientific">Halioglobus maricola</name>
    <dbReference type="NCBI Taxonomy" id="2601894"/>
    <lineage>
        <taxon>Bacteria</taxon>
        <taxon>Pseudomonadati</taxon>
        <taxon>Pseudomonadota</taxon>
        <taxon>Gammaproteobacteria</taxon>
        <taxon>Cellvibrionales</taxon>
        <taxon>Halieaceae</taxon>
        <taxon>Halioglobus</taxon>
    </lineage>
</organism>
<evidence type="ECO:0000313" key="5">
    <source>
        <dbReference type="EMBL" id="QFU74928.1"/>
    </source>
</evidence>
<evidence type="ECO:0000256" key="2">
    <source>
        <dbReference type="ARBA" id="ARBA00023002"/>
    </source>
</evidence>
<gene>
    <name evidence="5" type="ORF">EY643_04320</name>
</gene>
<dbReference type="SMART" id="SM00822">
    <property type="entry name" value="PKS_KR"/>
    <property type="match status" value="1"/>
</dbReference>
<dbReference type="PANTHER" id="PTHR44196:SF2">
    <property type="entry name" value="SHORT-CHAIN DEHYDROGENASE-RELATED"/>
    <property type="match status" value="1"/>
</dbReference>
<dbReference type="PRINTS" id="PR00081">
    <property type="entry name" value="GDHRDH"/>
</dbReference>
<name>A0A5P9NIZ4_9GAMM</name>
<feature type="domain" description="Ketoreductase" evidence="4">
    <location>
        <begin position="19"/>
        <end position="191"/>
    </location>
</feature>
<evidence type="ECO:0000259" key="4">
    <source>
        <dbReference type="SMART" id="SM00822"/>
    </source>
</evidence>
<dbReference type="GO" id="GO:0016020">
    <property type="term" value="C:membrane"/>
    <property type="evidence" value="ECO:0007669"/>
    <property type="project" value="TreeGrafter"/>
</dbReference>
<evidence type="ECO:0000256" key="3">
    <source>
        <dbReference type="RuleBase" id="RU000363"/>
    </source>
</evidence>
<dbReference type="InterPro" id="IPR057326">
    <property type="entry name" value="KR_dom"/>
</dbReference>
<dbReference type="InterPro" id="IPR036291">
    <property type="entry name" value="NAD(P)-bd_dom_sf"/>
</dbReference>
<proteinExistence type="inferred from homology"/>
<keyword evidence="6" id="KW-1185">Reference proteome</keyword>
<comment type="similarity">
    <text evidence="1 3">Belongs to the short-chain dehydrogenases/reductases (SDR) family.</text>
</comment>
<dbReference type="AlphaFoldDB" id="A0A5P9NIZ4"/>
<dbReference type="PRINTS" id="PR00080">
    <property type="entry name" value="SDRFAMILY"/>
</dbReference>
<dbReference type="SUPFAM" id="SSF51735">
    <property type="entry name" value="NAD(P)-binding Rossmann-fold domains"/>
    <property type="match status" value="1"/>
</dbReference>
<dbReference type="GO" id="GO:0016491">
    <property type="term" value="F:oxidoreductase activity"/>
    <property type="evidence" value="ECO:0007669"/>
    <property type="project" value="UniProtKB-KW"/>
</dbReference>
<sequence length="265" mass="27680">MIPPQLLSLLDTYMPESKTIALVTGASSGLGLEFCRQLAGRCDVIIAVARRADRLEALAVELDGVAEVHPVVADLATVEGVAHTMEMLRQKGPADILVNNAGYSPYGYFSTSAIDQQRGMLALHCDATITLCRAAIPFMAESGGGTIINVSSLGSFVPGPGLAVYGATKAFLNYFSQSLAAEVATQNIHVQALCPGLVRTEIHDPMADQGFDGSVFPDEMWMQADQVVKASLAALGSGQVLVTPGQGNTDIARMGAQALLDSVGG</sequence>
<keyword evidence="2" id="KW-0560">Oxidoreductase</keyword>
<dbReference type="Gene3D" id="3.40.50.720">
    <property type="entry name" value="NAD(P)-binding Rossmann-like Domain"/>
    <property type="match status" value="1"/>
</dbReference>
<evidence type="ECO:0000256" key="1">
    <source>
        <dbReference type="ARBA" id="ARBA00006484"/>
    </source>
</evidence>
<dbReference type="Pfam" id="PF00106">
    <property type="entry name" value="adh_short"/>
    <property type="match status" value="1"/>
</dbReference>
<dbReference type="InterPro" id="IPR002347">
    <property type="entry name" value="SDR_fam"/>
</dbReference>
<reference evidence="5 6" key="1">
    <citation type="submission" date="2019-02" db="EMBL/GenBank/DDBJ databases">
        <authorList>
            <person name="Li S.-H."/>
        </authorList>
    </citation>
    <scope>NUCLEOTIDE SEQUENCE [LARGE SCALE GENOMIC DNA]</scope>
    <source>
        <strain evidence="5 6">IMCC14385</strain>
    </source>
</reference>
<dbReference type="EMBL" id="CP036422">
    <property type="protein sequence ID" value="QFU74928.1"/>
    <property type="molecule type" value="Genomic_DNA"/>
</dbReference>
<dbReference type="OrthoDB" id="9810734at2"/>